<feature type="signal peptide" evidence="3">
    <location>
        <begin position="1"/>
        <end position="25"/>
    </location>
</feature>
<feature type="compositionally biased region" description="Basic and acidic residues" evidence="2">
    <location>
        <begin position="101"/>
        <end position="113"/>
    </location>
</feature>
<dbReference type="PANTHER" id="PTHR38589">
    <property type="entry name" value="BLR0621 PROTEIN"/>
    <property type="match status" value="1"/>
</dbReference>
<feature type="domain" description="SLH" evidence="4">
    <location>
        <begin position="127"/>
        <end position="186"/>
    </location>
</feature>
<dbReference type="EMBL" id="FMAK01000023">
    <property type="protein sequence ID" value="SCB66871.1"/>
    <property type="molecule type" value="Genomic_DNA"/>
</dbReference>
<dbReference type="AlphaFoldDB" id="A0A1G4EJI6"/>
<dbReference type="InterPro" id="IPR001119">
    <property type="entry name" value="SLH_dom"/>
</dbReference>
<reference evidence="5 6" key="1">
    <citation type="submission" date="2016-08" db="EMBL/GenBank/DDBJ databases">
        <authorList>
            <person name="Seilhamer J.J."/>
        </authorList>
    </citation>
    <scope>NUCLEOTIDE SEQUENCE [LARGE SCALE GENOMIC DNA]</scope>
    <source>
        <strain evidence="5 6">SDA_GO95</strain>
    </source>
</reference>
<evidence type="ECO:0000256" key="3">
    <source>
        <dbReference type="SAM" id="SignalP"/>
    </source>
</evidence>
<accession>A0A1G4EJI6</accession>
<evidence type="ECO:0000256" key="1">
    <source>
        <dbReference type="ARBA" id="ARBA00022729"/>
    </source>
</evidence>
<feature type="region of interest" description="Disordered" evidence="2">
    <location>
        <begin position="97"/>
        <end position="134"/>
    </location>
</feature>
<feature type="compositionally biased region" description="Polar residues" evidence="2">
    <location>
        <begin position="116"/>
        <end position="125"/>
    </location>
</feature>
<evidence type="ECO:0000256" key="2">
    <source>
        <dbReference type="SAM" id="MobiDB-lite"/>
    </source>
</evidence>
<feature type="region of interest" description="Disordered" evidence="2">
    <location>
        <begin position="46"/>
        <end position="83"/>
    </location>
</feature>
<dbReference type="Pfam" id="PF03734">
    <property type="entry name" value="YkuD"/>
    <property type="match status" value="1"/>
</dbReference>
<protein>
    <recommendedName>
        <fullName evidence="4">SLH domain-containing protein</fullName>
    </recommendedName>
</protein>
<dbReference type="Pfam" id="PF00395">
    <property type="entry name" value="SLH"/>
    <property type="match status" value="3"/>
</dbReference>
<dbReference type="PROSITE" id="PS51272">
    <property type="entry name" value="SLH"/>
    <property type="match status" value="3"/>
</dbReference>
<feature type="chain" id="PRO_5038487744" description="SLH domain-containing protein" evidence="3">
    <location>
        <begin position="26"/>
        <end position="621"/>
    </location>
</feature>
<dbReference type="PANTHER" id="PTHR38589:SF1">
    <property type="entry name" value="BLR0621 PROTEIN"/>
    <property type="match status" value="1"/>
</dbReference>
<feature type="domain" description="SLH" evidence="4">
    <location>
        <begin position="251"/>
        <end position="312"/>
    </location>
</feature>
<organism evidence="5 6">
    <name type="scientific">Bacillus mycoides</name>
    <dbReference type="NCBI Taxonomy" id="1405"/>
    <lineage>
        <taxon>Bacteria</taxon>
        <taxon>Bacillati</taxon>
        <taxon>Bacillota</taxon>
        <taxon>Bacilli</taxon>
        <taxon>Bacillales</taxon>
        <taxon>Bacillaceae</taxon>
        <taxon>Bacillus</taxon>
        <taxon>Bacillus cereus group</taxon>
    </lineage>
</organism>
<evidence type="ECO:0000313" key="5">
    <source>
        <dbReference type="EMBL" id="SCB66871.1"/>
    </source>
</evidence>
<sequence>MKIIKIATISMIAVGSLAISSSSLAEIEHAANNKIDSTQYTVEEEHVLSQQKESEIKAQEDQVKKEIEAQQDQVNKESDSKVKVEEKAETVAEMQQNQLKNEVETEATKEQTKQENVIQQEQPSKVQAAPNSFPDVPGWVKPSVDYLINKNVLSGMPDGTFSPNLEIDRGAAATIMAKILDLPIDQSAKPSFDDSKKHWAAPYIAAIEKAGVIKGDGNGKFNPTGKLTRGAMASMLVNAYKLQEKVTGNPPTVFNDLKEHWSEKHVNILVELSISSGYGDDNWKPDQTITRAETVSLVARTDTSKDKEFKRKQIQMSKSFFAYHDASLSSGIAFEGAPQTVTVYEERGDGWVKIHTYQGFKWILLNEKRIHINREFFTYDYPADSANVLVKYTAQTVTVVEERGTWLRIRTGSGLQWMNMNESRTVIDNLKTIQNNQQVILVTTKGYNTNQAQVRTFENSNGKWREQKNISGYIGKKGFAVEMSESGMSSPRGKYTIGAAFGRQGNPGTKLPFINLTQNHVWVDDSTSPYYNTLQEKPVRGRWKSAENMYIPAYDYGFVINYNTESRTPYKGSAIFFHVSTSWTEGCTGVDKQNVIDMLRWIDPGKNPVIIQTPEHELTNY</sequence>
<dbReference type="Proteomes" id="UP000195696">
    <property type="component" value="Unassembled WGS sequence"/>
</dbReference>
<evidence type="ECO:0000259" key="4">
    <source>
        <dbReference type="PROSITE" id="PS51272"/>
    </source>
</evidence>
<proteinExistence type="predicted"/>
<dbReference type="CDD" id="cd16913">
    <property type="entry name" value="YkuD_like"/>
    <property type="match status" value="1"/>
</dbReference>
<gene>
    <name evidence="5" type="ORF">BWGO95_00989</name>
</gene>
<name>A0A1G4EJI6_BACMY</name>
<keyword evidence="1 3" id="KW-0732">Signal</keyword>
<dbReference type="GO" id="GO:0016740">
    <property type="term" value="F:transferase activity"/>
    <property type="evidence" value="ECO:0007669"/>
    <property type="project" value="InterPro"/>
</dbReference>
<feature type="domain" description="SLH" evidence="4">
    <location>
        <begin position="187"/>
        <end position="250"/>
    </location>
</feature>
<evidence type="ECO:0000313" key="6">
    <source>
        <dbReference type="Proteomes" id="UP000195696"/>
    </source>
</evidence>
<dbReference type="InterPro" id="IPR005490">
    <property type="entry name" value="LD_TPept_cat_dom"/>
</dbReference>